<dbReference type="OrthoDB" id="2816127at2759"/>
<feature type="transmembrane region" description="Helical" evidence="1">
    <location>
        <begin position="6"/>
        <end position="24"/>
    </location>
</feature>
<dbReference type="STRING" id="5627.A0A1C7LX12"/>
<gene>
    <name evidence="2" type="ORF">A0H81_10773</name>
</gene>
<dbReference type="AlphaFoldDB" id="A0A1C7LX12"/>
<proteinExistence type="predicted"/>
<name>A0A1C7LX12_GRIFR</name>
<keyword evidence="3" id="KW-1185">Reference proteome</keyword>
<feature type="transmembrane region" description="Helical" evidence="1">
    <location>
        <begin position="31"/>
        <end position="55"/>
    </location>
</feature>
<keyword evidence="1" id="KW-1133">Transmembrane helix</keyword>
<keyword evidence="1" id="KW-0472">Membrane</keyword>
<protein>
    <submittedName>
        <fullName evidence="2">Uncharacterized protein</fullName>
    </submittedName>
</protein>
<evidence type="ECO:0000313" key="3">
    <source>
        <dbReference type="Proteomes" id="UP000092993"/>
    </source>
</evidence>
<dbReference type="EMBL" id="LUGG01000018">
    <property type="protein sequence ID" value="OBZ69243.1"/>
    <property type="molecule type" value="Genomic_DNA"/>
</dbReference>
<evidence type="ECO:0000256" key="1">
    <source>
        <dbReference type="SAM" id="Phobius"/>
    </source>
</evidence>
<keyword evidence="1" id="KW-0812">Transmembrane</keyword>
<dbReference type="Proteomes" id="UP000092993">
    <property type="component" value="Unassembled WGS sequence"/>
</dbReference>
<organism evidence="2 3">
    <name type="scientific">Grifola frondosa</name>
    <name type="common">Maitake</name>
    <name type="synonym">Polyporus frondosus</name>
    <dbReference type="NCBI Taxonomy" id="5627"/>
    <lineage>
        <taxon>Eukaryota</taxon>
        <taxon>Fungi</taxon>
        <taxon>Dikarya</taxon>
        <taxon>Basidiomycota</taxon>
        <taxon>Agaricomycotina</taxon>
        <taxon>Agaricomycetes</taxon>
        <taxon>Polyporales</taxon>
        <taxon>Grifolaceae</taxon>
        <taxon>Grifola</taxon>
    </lineage>
</organism>
<accession>A0A1C7LX12</accession>
<comment type="caution">
    <text evidence="2">The sequence shown here is derived from an EMBL/GenBank/DDBJ whole genome shotgun (WGS) entry which is preliminary data.</text>
</comment>
<sequence>MALLPVLLQISLVLFLAGLLVLLWPLHRTVAAIATVLVAFLLVFLIITTVLPAFAGDCPYQSPQAWGFLVMVQTTQSAIRGCSVFITDHLPGRLAVNSRFRRAIGQRLYAAIAKKISQSWRVRERNLIRKSQSVLDWHLLAAADAVVIDDAFLRDVVRPCFADIELDAEAATSSFYDIVQRRTDLFDDAPLWKNEPLWMLAMQYGGSRGGESALQSNQILVDLALDILFKAPKHGGSMQDIQHYLEHQAAYTPDVVLAGICRRLSSGVLAEGNGVCDMGVDLLLQVFSARRQWAVGSNGFKALASLVLHRPGNIHRYLQICRVAFDVASHLAAPNYQYEHVRDEVRAMFAAFIQALGTAKWETIDDIGDIVRNLSAILPRIPNLAYRDTVLITPDAIHVLDEAVKALLARMVVGRERDIFLKDGTETIQNLHSIYIFPHSADIPLLCLYAA</sequence>
<evidence type="ECO:0000313" key="2">
    <source>
        <dbReference type="EMBL" id="OBZ69243.1"/>
    </source>
</evidence>
<reference evidence="2 3" key="1">
    <citation type="submission" date="2016-03" db="EMBL/GenBank/DDBJ databases">
        <title>Whole genome sequencing of Grifola frondosa 9006-11.</title>
        <authorList>
            <person name="Min B."/>
            <person name="Park H."/>
            <person name="Kim J.-G."/>
            <person name="Cho H."/>
            <person name="Oh Y.-L."/>
            <person name="Kong W.-S."/>
            <person name="Choi I.-G."/>
        </authorList>
    </citation>
    <scope>NUCLEOTIDE SEQUENCE [LARGE SCALE GENOMIC DNA]</scope>
    <source>
        <strain evidence="2 3">9006-11</strain>
    </source>
</reference>